<keyword evidence="1" id="KW-0472">Membrane</keyword>
<reference evidence="2 3" key="1">
    <citation type="submission" date="2018-05" db="EMBL/GenBank/DDBJ databases">
        <title>The Hungate 1000. A catalogue of reference genomes from the rumen microbiome.</title>
        <authorList>
            <person name="Kelly W."/>
        </authorList>
    </citation>
    <scope>NUCLEOTIDE SEQUENCE [LARGE SCALE GENOMIC DNA]</scope>
    <source>
        <strain evidence="2 3">SAb67</strain>
    </source>
</reference>
<dbReference type="InterPro" id="IPR046475">
    <property type="entry name" value="DUF6796"/>
</dbReference>
<sequence>MNIYVIIVVIGIISGILCAQADVPLAWSGRKEDSLDSKAVGRISSWWTQTSIRHFDKAFWLSCIGQPGTYLTTWFLAELISEKNATLGILLKICTFIGAYTGLLFHAAACIKPVVYRAISKEVSAETAQKAMDQIDRYPKIPSAVSGIVLFLVETVIMIIAILTGALEVPKWFVLLNPVGALPILLIARKLNIKVGGAMGIGFAFYGIVLIVAGI</sequence>
<name>A0A315XY65_RUMFL</name>
<keyword evidence="1" id="KW-1133">Transmembrane helix</keyword>
<dbReference type="Proteomes" id="UP000245720">
    <property type="component" value="Unassembled WGS sequence"/>
</dbReference>
<protein>
    <submittedName>
        <fullName evidence="2">Uncharacterized protein</fullName>
    </submittedName>
</protein>
<dbReference type="AlphaFoldDB" id="A0A315XY65"/>
<feature type="transmembrane region" description="Helical" evidence="1">
    <location>
        <begin position="195"/>
        <end position="214"/>
    </location>
</feature>
<feature type="transmembrane region" description="Helical" evidence="1">
    <location>
        <begin position="144"/>
        <end position="166"/>
    </location>
</feature>
<evidence type="ECO:0000313" key="2">
    <source>
        <dbReference type="EMBL" id="PWJ12190.1"/>
    </source>
</evidence>
<organism evidence="2 3">
    <name type="scientific">Ruminococcus flavefaciens</name>
    <dbReference type="NCBI Taxonomy" id="1265"/>
    <lineage>
        <taxon>Bacteria</taxon>
        <taxon>Bacillati</taxon>
        <taxon>Bacillota</taxon>
        <taxon>Clostridia</taxon>
        <taxon>Eubacteriales</taxon>
        <taxon>Oscillospiraceae</taxon>
        <taxon>Ruminococcus</taxon>
    </lineage>
</organism>
<feature type="transmembrane region" description="Helical" evidence="1">
    <location>
        <begin position="89"/>
        <end position="111"/>
    </location>
</feature>
<comment type="caution">
    <text evidence="2">The sequence shown here is derived from an EMBL/GenBank/DDBJ whole genome shotgun (WGS) entry which is preliminary data.</text>
</comment>
<evidence type="ECO:0000313" key="3">
    <source>
        <dbReference type="Proteomes" id="UP000245720"/>
    </source>
</evidence>
<dbReference type="EMBL" id="QGDI01000007">
    <property type="protein sequence ID" value="PWJ12190.1"/>
    <property type="molecule type" value="Genomic_DNA"/>
</dbReference>
<feature type="transmembrane region" description="Helical" evidence="1">
    <location>
        <begin position="6"/>
        <end position="27"/>
    </location>
</feature>
<feature type="transmembrane region" description="Helical" evidence="1">
    <location>
        <begin position="172"/>
        <end position="188"/>
    </location>
</feature>
<keyword evidence="1" id="KW-0812">Transmembrane</keyword>
<dbReference type="RefSeq" id="WP_109726647.1">
    <property type="nucleotide sequence ID" value="NZ_QGDI01000007.1"/>
</dbReference>
<proteinExistence type="predicted"/>
<evidence type="ECO:0000256" key="1">
    <source>
        <dbReference type="SAM" id="Phobius"/>
    </source>
</evidence>
<dbReference type="Pfam" id="PF20599">
    <property type="entry name" value="DUF6796"/>
    <property type="match status" value="1"/>
</dbReference>
<dbReference type="OrthoDB" id="1818858at2"/>
<gene>
    <name evidence="2" type="ORF">IE37_01880</name>
</gene>
<accession>A0A315XY65</accession>